<feature type="compositionally biased region" description="Pro residues" evidence="1">
    <location>
        <begin position="170"/>
        <end position="182"/>
    </location>
</feature>
<sequence length="207" mass="22312">MPLLKPLLRWLPLLLLGVLSSCTVYNKIFHPYRLPTPAMNPEAKAKARAAEKARHKGTSLKPAEVTTDATDPAAPGAAPGDAADKKKTLSYGELPEGTKLKYDKHLLLKKPKLERRKRHHYDTGPLPPRAASRDARRMRKHSKGKGSDSPGRKASTAPDAPTPDEGMPPAARPTPAPEPQAAPAPAKKKDKKTPIPKPDPTQPAPGN</sequence>
<evidence type="ECO:0000313" key="3">
    <source>
        <dbReference type="Proteomes" id="UP000441336"/>
    </source>
</evidence>
<accession>A0A7K1TCQ9</accession>
<dbReference type="PROSITE" id="PS51257">
    <property type="entry name" value="PROKAR_LIPOPROTEIN"/>
    <property type="match status" value="1"/>
</dbReference>
<dbReference type="EMBL" id="WQKZ01000002">
    <property type="protein sequence ID" value="MVN76165.1"/>
    <property type="molecule type" value="Genomic_DNA"/>
</dbReference>
<dbReference type="AlphaFoldDB" id="A0A7K1TCQ9"/>
<gene>
    <name evidence="2" type="ORF">GO988_07495</name>
</gene>
<keyword evidence="3" id="KW-1185">Reference proteome</keyword>
<organism evidence="2 3">
    <name type="scientific">Hymenobacter ginkgonis</name>
    <dbReference type="NCBI Taxonomy" id="2682976"/>
    <lineage>
        <taxon>Bacteria</taxon>
        <taxon>Pseudomonadati</taxon>
        <taxon>Bacteroidota</taxon>
        <taxon>Cytophagia</taxon>
        <taxon>Cytophagales</taxon>
        <taxon>Hymenobacteraceae</taxon>
        <taxon>Hymenobacter</taxon>
    </lineage>
</organism>
<name>A0A7K1TCQ9_9BACT</name>
<evidence type="ECO:0000256" key="1">
    <source>
        <dbReference type="SAM" id="MobiDB-lite"/>
    </source>
</evidence>
<evidence type="ECO:0000313" key="2">
    <source>
        <dbReference type="EMBL" id="MVN76165.1"/>
    </source>
</evidence>
<feature type="compositionally biased region" description="Basic residues" evidence="1">
    <location>
        <begin position="107"/>
        <end position="120"/>
    </location>
</feature>
<feature type="compositionally biased region" description="Pro residues" evidence="1">
    <location>
        <begin position="195"/>
        <end position="207"/>
    </location>
</feature>
<dbReference type="RefSeq" id="WP_157563780.1">
    <property type="nucleotide sequence ID" value="NZ_WQKZ01000002.1"/>
</dbReference>
<protein>
    <submittedName>
        <fullName evidence="2">Uncharacterized protein</fullName>
    </submittedName>
</protein>
<comment type="caution">
    <text evidence="2">The sequence shown here is derived from an EMBL/GenBank/DDBJ whole genome shotgun (WGS) entry which is preliminary data.</text>
</comment>
<feature type="compositionally biased region" description="Basic and acidic residues" evidence="1">
    <location>
        <begin position="96"/>
        <end position="106"/>
    </location>
</feature>
<proteinExistence type="predicted"/>
<reference evidence="2 3" key="1">
    <citation type="submission" date="2019-12" db="EMBL/GenBank/DDBJ databases">
        <title>Hymenobacter sp. HMF4947 Genome sequencing and assembly.</title>
        <authorList>
            <person name="Kang H."/>
            <person name="Cha I."/>
            <person name="Kim H."/>
            <person name="Joh K."/>
        </authorList>
    </citation>
    <scope>NUCLEOTIDE SEQUENCE [LARGE SCALE GENOMIC DNA]</scope>
    <source>
        <strain evidence="2 3">HMF4947</strain>
    </source>
</reference>
<feature type="region of interest" description="Disordered" evidence="1">
    <location>
        <begin position="36"/>
        <end position="207"/>
    </location>
</feature>
<feature type="compositionally biased region" description="Low complexity" evidence="1">
    <location>
        <begin position="66"/>
        <end position="81"/>
    </location>
</feature>
<dbReference type="Proteomes" id="UP000441336">
    <property type="component" value="Unassembled WGS sequence"/>
</dbReference>
<feature type="compositionally biased region" description="Basic and acidic residues" evidence="1">
    <location>
        <begin position="43"/>
        <end position="52"/>
    </location>
</feature>